<evidence type="ECO:0000313" key="2">
    <source>
        <dbReference type="Proteomes" id="UP000241444"/>
    </source>
</evidence>
<dbReference type="AlphaFoldDB" id="A0A2P7B832"/>
<keyword evidence="2" id="KW-1185">Reference proteome</keyword>
<accession>A0A2P7B832</accession>
<dbReference type="EMBL" id="PGGO01000029">
    <property type="protein sequence ID" value="PSH62608.1"/>
    <property type="molecule type" value="Genomic_DNA"/>
</dbReference>
<protein>
    <submittedName>
        <fullName evidence="1">Uncharacterized protein</fullName>
    </submittedName>
</protein>
<reference evidence="2" key="1">
    <citation type="submission" date="2017-11" db="EMBL/GenBank/DDBJ databases">
        <authorList>
            <person name="Kuznetsova I."/>
            <person name="Sazanova A."/>
            <person name="Chirak E."/>
            <person name="Safronova V."/>
            <person name="Willems A."/>
        </authorList>
    </citation>
    <scope>NUCLEOTIDE SEQUENCE [LARGE SCALE GENOMIC DNA]</scope>
    <source>
        <strain evidence="2">STM 196</strain>
    </source>
</reference>
<name>A0A2P7B832_9HYPH</name>
<proteinExistence type="predicted"/>
<sequence>MLRPRQADWLYREVGMTSGTSKTDSEAYDLASRTADAQRANLPEWQRNQISDDDMQVGETWFVWGFYCAMTDDTDRRKRLLVTYLNTKYPQVKNSEKIVEDIAKTAGEENRLFDAIAAAGRQAYLEGGDSHLASIATIFLNVIRNH</sequence>
<comment type="caution">
    <text evidence="1">The sequence shown here is derived from an EMBL/GenBank/DDBJ whole genome shotgun (WGS) entry which is preliminary data.</text>
</comment>
<dbReference type="Proteomes" id="UP000241444">
    <property type="component" value="Unassembled WGS sequence"/>
</dbReference>
<gene>
    <name evidence="1" type="ORF">CU102_25475</name>
</gene>
<evidence type="ECO:0000313" key="1">
    <source>
        <dbReference type="EMBL" id="PSH62608.1"/>
    </source>
</evidence>
<organism evidence="1 2">
    <name type="scientific">Phyllobacterium brassicacearum</name>
    <dbReference type="NCBI Taxonomy" id="314235"/>
    <lineage>
        <taxon>Bacteria</taxon>
        <taxon>Pseudomonadati</taxon>
        <taxon>Pseudomonadota</taxon>
        <taxon>Alphaproteobacteria</taxon>
        <taxon>Hyphomicrobiales</taxon>
        <taxon>Phyllobacteriaceae</taxon>
        <taxon>Phyllobacterium</taxon>
    </lineage>
</organism>